<keyword evidence="4" id="KW-1185">Reference proteome</keyword>
<organism evidence="3 4">
    <name type="scientific">Rheinheimera baltica</name>
    <dbReference type="NCBI Taxonomy" id="67576"/>
    <lineage>
        <taxon>Bacteria</taxon>
        <taxon>Pseudomonadati</taxon>
        <taxon>Pseudomonadota</taxon>
        <taxon>Gammaproteobacteria</taxon>
        <taxon>Chromatiales</taxon>
        <taxon>Chromatiaceae</taxon>
        <taxon>Rheinheimera</taxon>
    </lineage>
</organism>
<dbReference type="NCBIfam" id="TIGR02595">
    <property type="entry name" value="PEP_CTERM"/>
    <property type="match status" value="1"/>
</dbReference>
<gene>
    <name evidence="3" type="ORF">ORJ04_05405</name>
</gene>
<feature type="domain" description="Peptidase S1" evidence="2">
    <location>
        <begin position="29"/>
        <end position="363"/>
    </location>
</feature>
<keyword evidence="3" id="KW-0378">Hydrolase</keyword>
<evidence type="ECO:0000259" key="2">
    <source>
        <dbReference type="PROSITE" id="PS50240"/>
    </source>
</evidence>
<dbReference type="EMBL" id="JAPJDZ010000008">
    <property type="protein sequence ID" value="MDP5135381.1"/>
    <property type="molecule type" value="Genomic_DNA"/>
</dbReference>
<protein>
    <submittedName>
        <fullName evidence="3">Trypsin-like serine protease</fullName>
        <ecNumber evidence="3">3.4.21.-</ecNumber>
    </submittedName>
</protein>
<dbReference type="SUPFAM" id="SSF50494">
    <property type="entry name" value="Trypsin-like serine proteases"/>
    <property type="match status" value="1"/>
</dbReference>
<evidence type="ECO:0000313" key="4">
    <source>
        <dbReference type="Proteomes" id="UP001231109"/>
    </source>
</evidence>
<dbReference type="RefSeq" id="WP_084153469.1">
    <property type="nucleotide sequence ID" value="NZ_JAPJDZ010000008.1"/>
</dbReference>
<dbReference type="InterPro" id="IPR009003">
    <property type="entry name" value="Peptidase_S1_PA"/>
</dbReference>
<dbReference type="InterPro" id="IPR043504">
    <property type="entry name" value="Peptidase_S1_PA_chymotrypsin"/>
</dbReference>
<accession>A0ABT9HWA0</accession>
<dbReference type="Proteomes" id="UP001231109">
    <property type="component" value="Unassembled WGS sequence"/>
</dbReference>
<feature type="signal peptide" evidence="1">
    <location>
        <begin position="1"/>
        <end position="26"/>
    </location>
</feature>
<dbReference type="SMART" id="SM00020">
    <property type="entry name" value="Tryp_SPc"/>
    <property type="match status" value="1"/>
</dbReference>
<dbReference type="InterPro" id="IPR018114">
    <property type="entry name" value="TRYPSIN_HIS"/>
</dbReference>
<dbReference type="Pfam" id="PF00089">
    <property type="entry name" value="Trypsin"/>
    <property type="match status" value="1"/>
</dbReference>
<dbReference type="PROSITE" id="PS50240">
    <property type="entry name" value="TRYPSIN_DOM"/>
    <property type="match status" value="1"/>
</dbReference>
<evidence type="ECO:0000313" key="3">
    <source>
        <dbReference type="EMBL" id="MDP5135381.1"/>
    </source>
</evidence>
<dbReference type="Gene3D" id="2.40.10.10">
    <property type="entry name" value="Trypsin-like serine proteases"/>
    <property type="match status" value="1"/>
</dbReference>
<feature type="chain" id="PRO_5045134159" evidence="1">
    <location>
        <begin position="27"/>
        <end position="408"/>
    </location>
</feature>
<sequence length="408" mass="42683">MSTRKIFASAAVTLVISMSAVFSSHASLIVSGGSDAFSWTARSLLTGAAEGGTGSPSNLLGNSIYHPSYPAYSGVVGMLMDYGDGGRFVCSGTLMNDRRSILTAAHCVSGGAGTANPLSTTISFQPDGGLSPDERIYATQPDVVRIEVTDYFVNENYSGEVIDQNDVAVLRLAEEAPAWAISHDIYTEGDLTGLDFNVAGYGLRGDGNGLNSLNRTGYLREGDNMYDFAWGNELFNGFFTNRDTDGEFAGQNFFGFADVEFSYLSDFDNGLAINDTAGRIASALGLGGIFDDVGLGDREVGVAGGDSGGPNFINGLISGINSYGLSFGTNFGDIGGGLNSSFGEFSGYVPTFIHADFIRAAMVNVPVVAVSEPSMLALMSLGLFSIGASARRRKTGSSTQRSINGGKN</sequence>
<name>A0ABT9HWA0_9GAMM</name>
<comment type="caution">
    <text evidence="3">The sequence shown here is derived from an EMBL/GenBank/DDBJ whole genome shotgun (WGS) entry which is preliminary data.</text>
</comment>
<proteinExistence type="predicted"/>
<dbReference type="PROSITE" id="PS00134">
    <property type="entry name" value="TRYPSIN_HIS"/>
    <property type="match status" value="1"/>
</dbReference>
<dbReference type="InterPro" id="IPR001254">
    <property type="entry name" value="Trypsin_dom"/>
</dbReference>
<dbReference type="InterPro" id="IPR013424">
    <property type="entry name" value="Ice-binding_C"/>
</dbReference>
<dbReference type="GO" id="GO:0016787">
    <property type="term" value="F:hydrolase activity"/>
    <property type="evidence" value="ECO:0007669"/>
    <property type="project" value="UniProtKB-KW"/>
</dbReference>
<dbReference type="EC" id="3.4.21.-" evidence="3"/>
<keyword evidence="1" id="KW-0732">Signal</keyword>
<evidence type="ECO:0000256" key="1">
    <source>
        <dbReference type="SAM" id="SignalP"/>
    </source>
</evidence>
<reference evidence="3 4" key="1">
    <citation type="submission" date="2022-11" db="EMBL/GenBank/DDBJ databases">
        <title>Viruses from the air-sea interface of a natural surface slick.</title>
        <authorList>
            <person name="Rahlff J."/>
            <person name="Holmfeldt K."/>
        </authorList>
    </citation>
    <scope>NUCLEOTIDE SEQUENCE [LARGE SCALE GENOMIC DNA]</scope>
    <source>
        <strain evidence="3 4">SMS4</strain>
    </source>
</reference>